<name>A0ABR3EMS0_9AGAR</name>
<organism evidence="2 3">
    <name type="scientific">Marasmius crinis-equi</name>
    <dbReference type="NCBI Taxonomy" id="585013"/>
    <lineage>
        <taxon>Eukaryota</taxon>
        <taxon>Fungi</taxon>
        <taxon>Dikarya</taxon>
        <taxon>Basidiomycota</taxon>
        <taxon>Agaricomycotina</taxon>
        <taxon>Agaricomycetes</taxon>
        <taxon>Agaricomycetidae</taxon>
        <taxon>Agaricales</taxon>
        <taxon>Marasmiineae</taxon>
        <taxon>Marasmiaceae</taxon>
        <taxon>Marasmius</taxon>
    </lineage>
</organism>
<protein>
    <recommendedName>
        <fullName evidence="1">PH domain-containing protein</fullName>
    </recommendedName>
</protein>
<dbReference type="Proteomes" id="UP001465976">
    <property type="component" value="Unassembled WGS sequence"/>
</dbReference>
<proteinExistence type="predicted"/>
<dbReference type="PROSITE" id="PS50003">
    <property type="entry name" value="PH_DOMAIN"/>
    <property type="match status" value="1"/>
</dbReference>
<feature type="domain" description="PH" evidence="1">
    <location>
        <begin position="1"/>
        <end position="33"/>
    </location>
</feature>
<comment type="caution">
    <text evidence="2">The sequence shown here is derived from an EMBL/GenBank/DDBJ whole genome shotgun (WGS) entry which is preliminary data.</text>
</comment>
<dbReference type="InterPro" id="IPR001849">
    <property type="entry name" value="PH_domain"/>
</dbReference>
<evidence type="ECO:0000313" key="2">
    <source>
        <dbReference type="EMBL" id="KAL0564178.1"/>
    </source>
</evidence>
<evidence type="ECO:0000259" key="1">
    <source>
        <dbReference type="PROSITE" id="PS50003"/>
    </source>
</evidence>
<feature type="non-terminal residue" evidence="2">
    <location>
        <position position="1"/>
    </location>
</feature>
<sequence>FTIQEESGDEIHLTSDDDEESQAWLSQSADFFKRHGVFLDGDLNQYKLIAPYFWLKGDLTDPQDHRPQPVYFFTQPFSPTAPYNDRMTGDVHYWSLDPDGQIPLSPDTCHRFGLPTELKLSVTWRIHSWSSEVYRLMYKYQIARGFDPSTTDFARSLGRLIFRPANDSDRFEQVGVGKSSTRLCEILFLTIYQLEQMSSLQASGRP</sequence>
<keyword evidence="3" id="KW-1185">Reference proteome</keyword>
<dbReference type="EMBL" id="JBAHYK010002940">
    <property type="protein sequence ID" value="KAL0564178.1"/>
    <property type="molecule type" value="Genomic_DNA"/>
</dbReference>
<evidence type="ECO:0000313" key="3">
    <source>
        <dbReference type="Proteomes" id="UP001465976"/>
    </source>
</evidence>
<accession>A0ABR3EMS0</accession>
<reference evidence="2 3" key="1">
    <citation type="submission" date="2024-02" db="EMBL/GenBank/DDBJ databases">
        <title>A draft genome for the cacao thread blight pathogen Marasmius crinis-equi.</title>
        <authorList>
            <person name="Cohen S.P."/>
            <person name="Baruah I.K."/>
            <person name="Amoako-Attah I."/>
            <person name="Bukari Y."/>
            <person name="Meinhardt L.W."/>
            <person name="Bailey B.A."/>
        </authorList>
    </citation>
    <scope>NUCLEOTIDE SEQUENCE [LARGE SCALE GENOMIC DNA]</scope>
    <source>
        <strain evidence="2 3">GH-76</strain>
    </source>
</reference>
<gene>
    <name evidence="2" type="ORF">V5O48_017875</name>
</gene>